<feature type="domain" description="Polysaccharide pyruvyl transferase" evidence="1">
    <location>
        <begin position="15"/>
        <end position="314"/>
    </location>
</feature>
<evidence type="ECO:0000259" key="1">
    <source>
        <dbReference type="Pfam" id="PF04230"/>
    </source>
</evidence>
<keyword evidence="3" id="KW-1185">Reference proteome</keyword>
<sequence>MYTLSVLHIASFHGNIGDNANHNGFRKMLRKYYPGNITFDEIEMREFYQSWNIRNFNSEEFIVTCNDYDLVVIGGGNFFELKWDYSVTGTTVNMSNETLEKIQTPIFFNALGCDIAKGASREAIEKFKRFLDYSLQSPRILISLRNDGSYKTVQTLYGADYAKRIPVVPDGAFFMEVEEREYNEVVTNEKLIGLNIVSDMSDLRFDSTKEKKISYDEYLHQMGKVINAFLMSNNQYTLLLFPHIYSDLKAIYDLMIHIDDRLLRTRIKVAPLLTGSGSEEYIFGLYKKCQVVMGMRFHSNVCAIAHNIPTIGLSSYKKIDDLYEELKLGNRIVHVNQEGFQNKLSNELIRVLKESDLIKNIYIEVNKDILQRGQVFYQEMMNWLMKRI</sequence>
<evidence type="ECO:0000313" key="3">
    <source>
        <dbReference type="Proteomes" id="UP000198935"/>
    </source>
</evidence>
<organism evidence="2 3">
    <name type="scientific">Evansella caseinilytica</name>
    <dbReference type="NCBI Taxonomy" id="1503961"/>
    <lineage>
        <taxon>Bacteria</taxon>
        <taxon>Bacillati</taxon>
        <taxon>Bacillota</taxon>
        <taxon>Bacilli</taxon>
        <taxon>Bacillales</taxon>
        <taxon>Bacillaceae</taxon>
        <taxon>Evansella</taxon>
    </lineage>
</organism>
<reference evidence="3" key="1">
    <citation type="submission" date="2016-10" db="EMBL/GenBank/DDBJ databases">
        <authorList>
            <person name="Varghese N."/>
            <person name="Submissions S."/>
        </authorList>
    </citation>
    <scope>NUCLEOTIDE SEQUENCE [LARGE SCALE GENOMIC DNA]</scope>
    <source>
        <strain evidence="3">SP</strain>
    </source>
</reference>
<dbReference type="PANTHER" id="PTHR36836">
    <property type="entry name" value="COLANIC ACID BIOSYNTHESIS PROTEIN WCAK"/>
    <property type="match status" value="1"/>
</dbReference>
<dbReference type="InterPro" id="IPR007345">
    <property type="entry name" value="Polysacch_pyruvyl_Trfase"/>
</dbReference>
<protein>
    <submittedName>
        <fullName evidence="2">Polysaccharide pyruvyl transferase family protein WcaK</fullName>
    </submittedName>
</protein>
<dbReference type="Pfam" id="PF04230">
    <property type="entry name" value="PS_pyruv_trans"/>
    <property type="match status" value="1"/>
</dbReference>
<keyword evidence="2" id="KW-0808">Transferase</keyword>
<dbReference type="GO" id="GO:0016740">
    <property type="term" value="F:transferase activity"/>
    <property type="evidence" value="ECO:0007669"/>
    <property type="project" value="UniProtKB-KW"/>
</dbReference>
<dbReference type="STRING" id="1503961.SAMN05421736_113127"/>
<dbReference type="Proteomes" id="UP000198935">
    <property type="component" value="Unassembled WGS sequence"/>
</dbReference>
<dbReference type="OrthoDB" id="2522120at2"/>
<proteinExistence type="predicted"/>
<dbReference type="PANTHER" id="PTHR36836:SF1">
    <property type="entry name" value="COLANIC ACID BIOSYNTHESIS PROTEIN WCAK"/>
    <property type="match status" value="1"/>
</dbReference>
<dbReference type="AlphaFoldDB" id="A0A1H3T930"/>
<name>A0A1H3T930_9BACI</name>
<accession>A0A1H3T930</accession>
<evidence type="ECO:0000313" key="2">
    <source>
        <dbReference type="EMBL" id="SDZ46782.1"/>
    </source>
</evidence>
<gene>
    <name evidence="2" type="ORF">SAMN05421736_113127</name>
</gene>
<dbReference type="EMBL" id="FNPI01000013">
    <property type="protein sequence ID" value="SDZ46782.1"/>
    <property type="molecule type" value="Genomic_DNA"/>
</dbReference>